<comment type="subcellular location">
    <subcellularLocation>
        <location evidence="1">Cell membrane</location>
        <topology evidence="1">Lipid-anchor</topology>
    </subcellularLocation>
</comment>
<evidence type="ECO:0000256" key="7">
    <source>
        <dbReference type="PIRSR" id="PIRSR002854-1"/>
    </source>
</evidence>
<organism evidence="9 10">
    <name type="scientific">Candidatus Regiella insecticola</name>
    <dbReference type="NCBI Taxonomy" id="138073"/>
    <lineage>
        <taxon>Bacteria</taxon>
        <taxon>Pseudomonadati</taxon>
        <taxon>Pseudomonadota</taxon>
        <taxon>Gammaproteobacteria</taxon>
        <taxon>Enterobacterales</taxon>
        <taxon>Enterobacteriaceae</taxon>
        <taxon>aphid secondary symbionts</taxon>
        <taxon>Candidatus Regiella</taxon>
    </lineage>
</organism>
<dbReference type="GO" id="GO:0005886">
    <property type="term" value="C:plasma membrane"/>
    <property type="evidence" value="ECO:0007669"/>
    <property type="project" value="UniProtKB-SubCell"/>
</dbReference>
<evidence type="ECO:0000256" key="2">
    <source>
        <dbReference type="ARBA" id="ARBA00008973"/>
    </source>
</evidence>
<feature type="lipid moiety-binding region" description="S-diacylglycerol cysteine" evidence="7">
    <location>
        <position position="21"/>
    </location>
</feature>
<dbReference type="Proteomes" id="UP000504714">
    <property type="component" value="Unassembled WGS sequence"/>
</dbReference>
<feature type="compositionally biased region" description="Polar residues" evidence="8">
    <location>
        <begin position="132"/>
        <end position="142"/>
    </location>
</feature>
<reference evidence="9 10" key="1">
    <citation type="submission" date="2020-06" db="EMBL/GenBank/DDBJ databases">
        <title>The genome sequence of Candidatus Regiella insecticola strain Tut.</title>
        <authorList>
            <person name="Nikoh N."/>
            <person name="Tsuchida T."/>
            <person name="Koga R."/>
            <person name="Oshima K."/>
            <person name="Hattori M."/>
            <person name="Fukatsu T."/>
        </authorList>
    </citation>
    <scope>NUCLEOTIDE SEQUENCE [LARGE SCALE GENOMIC DNA]</scope>
    <source>
        <strain evidence="9 10">Tut</strain>
    </source>
</reference>
<dbReference type="NCBIfam" id="TIGR00363">
    <property type="entry name" value="MetQ/NlpA family lipoprotein"/>
    <property type="match status" value="1"/>
</dbReference>
<evidence type="ECO:0000313" key="10">
    <source>
        <dbReference type="Proteomes" id="UP000504714"/>
    </source>
</evidence>
<evidence type="ECO:0000256" key="8">
    <source>
        <dbReference type="SAM" id="MobiDB-lite"/>
    </source>
</evidence>
<keyword evidence="3" id="KW-0732">Signal</keyword>
<feature type="compositionally biased region" description="Polar residues" evidence="8">
    <location>
        <begin position="150"/>
        <end position="160"/>
    </location>
</feature>
<dbReference type="EMBL" id="BLXO01000004">
    <property type="protein sequence ID" value="GFN46581.1"/>
    <property type="molecule type" value="Genomic_DNA"/>
</dbReference>
<evidence type="ECO:0000256" key="6">
    <source>
        <dbReference type="ARBA" id="ARBA00023288"/>
    </source>
</evidence>
<evidence type="ECO:0000256" key="1">
    <source>
        <dbReference type="ARBA" id="ARBA00004193"/>
    </source>
</evidence>
<gene>
    <name evidence="9" type="primary">metQ</name>
    <name evidence="9" type="ORF">RINTU1_22710</name>
</gene>
<dbReference type="PANTHER" id="PTHR30429:SF1">
    <property type="entry name" value="D-METHIONINE-BINDING LIPOPROTEIN METQ-RELATED"/>
    <property type="match status" value="1"/>
</dbReference>
<dbReference type="SUPFAM" id="SSF53850">
    <property type="entry name" value="Periplasmic binding protein-like II"/>
    <property type="match status" value="2"/>
</dbReference>
<dbReference type="Gene3D" id="3.40.190.10">
    <property type="entry name" value="Periplasmic binding protein-like II"/>
    <property type="match status" value="3"/>
</dbReference>
<evidence type="ECO:0000313" key="9">
    <source>
        <dbReference type="EMBL" id="GFN46581.1"/>
    </source>
</evidence>
<comment type="similarity">
    <text evidence="2">Belongs to the NlpA lipoprotein family.</text>
</comment>
<dbReference type="CDD" id="cd13598">
    <property type="entry name" value="PBP2_lipoprotein_IlpA_like"/>
    <property type="match status" value="1"/>
</dbReference>
<proteinExistence type="inferred from homology"/>
<keyword evidence="5" id="KW-0564">Palmitate</keyword>
<dbReference type="PANTHER" id="PTHR30429">
    <property type="entry name" value="D-METHIONINE-BINDING LIPOPROTEIN METQ"/>
    <property type="match status" value="1"/>
</dbReference>
<evidence type="ECO:0000256" key="3">
    <source>
        <dbReference type="ARBA" id="ARBA00022729"/>
    </source>
</evidence>
<protein>
    <submittedName>
        <fullName evidence="9">Lipoprotein</fullName>
    </submittedName>
</protein>
<evidence type="ECO:0000256" key="5">
    <source>
        <dbReference type="ARBA" id="ARBA00023139"/>
    </source>
</evidence>
<dbReference type="PIRSF" id="PIRSF002854">
    <property type="entry name" value="MetQ"/>
    <property type="match status" value="1"/>
</dbReference>
<evidence type="ECO:0000256" key="4">
    <source>
        <dbReference type="ARBA" id="ARBA00023136"/>
    </source>
</evidence>
<accession>A0A6L2ZQS2</accession>
<keyword evidence="6 9" id="KW-0449">Lipoprotein</keyword>
<sequence>MFIKSIAVISALLGSLIIAGCDSKEPSDVKEHNDIKVGIVVGAEKQLAEVAKKVAKEKYNLDVTLVDFNDYVLPNEALNKGEIDVNAFQHEPYLEQQIKDRGYKLAPVGKTFIYPIAAYSKKIKSPDESQIAGATNDSTNAIESPDESQSESQIAEANDSTNKKPLDELLQPGSQIAVANDPTNLGRSLLLLQKEGLIKLKEGVGLLPTVLDIVENPKELKLVELDAPQLPHSLDDQQITLAIINNTYASQIGLSPAKDGLFVEDTSSPYVNLIVAREDNKEADNVKKFVQAYQSEEVIEAANQIFNGGAVKGW</sequence>
<name>A0A6L2ZQS2_9ENTR</name>
<dbReference type="RefSeq" id="WP_176488207.1">
    <property type="nucleotide sequence ID" value="NZ_BLXO01000004.1"/>
</dbReference>
<comment type="caution">
    <text evidence="9">The sequence shown here is derived from an EMBL/GenBank/DDBJ whole genome shotgun (WGS) entry which is preliminary data.</text>
</comment>
<dbReference type="InterPro" id="IPR004872">
    <property type="entry name" value="Lipoprotein_NlpA"/>
</dbReference>
<dbReference type="AlphaFoldDB" id="A0A6L2ZQS2"/>
<dbReference type="Pfam" id="PF03180">
    <property type="entry name" value="Lipoprotein_9"/>
    <property type="match status" value="2"/>
</dbReference>
<feature type="region of interest" description="Disordered" evidence="8">
    <location>
        <begin position="127"/>
        <end position="165"/>
    </location>
</feature>
<keyword evidence="4" id="KW-0472">Membrane</keyword>
<dbReference type="PROSITE" id="PS51257">
    <property type="entry name" value="PROKAR_LIPOPROTEIN"/>
    <property type="match status" value="1"/>
</dbReference>